<feature type="domain" description="PIN" evidence="7">
    <location>
        <begin position="6"/>
        <end position="126"/>
    </location>
</feature>
<evidence type="ECO:0000259" key="7">
    <source>
        <dbReference type="Pfam" id="PF01850"/>
    </source>
</evidence>
<comment type="cofactor">
    <cofactor evidence="6">
        <name>Mg(2+)</name>
        <dbReference type="ChEBI" id="CHEBI:18420"/>
    </cofactor>
</comment>
<dbReference type="InterPro" id="IPR002716">
    <property type="entry name" value="PIN_dom"/>
</dbReference>
<dbReference type="Proteomes" id="UP001589774">
    <property type="component" value="Unassembled WGS sequence"/>
</dbReference>
<dbReference type="Pfam" id="PF01850">
    <property type="entry name" value="PIN"/>
    <property type="match status" value="1"/>
</dbReference>
<keyword evidence="4 6" id="KW-0378">Hydrolase</keyword>
<dbReference type="CDD" id="cd18764">
    <property type="entry name" value="PIN_MtVapC3-like"/>
    <property type="match status" value="1"/>
</dbReference>
<dbReference type="EC" id="3.1.-.-" evidence="6"/>
<evidence type="ECO:0000256" key="4">
    <source>
        <dbReference type="ARBA" id="ARBA00022801"/>
    </source>
</evidence>
<evidence type="ECO:0000256" key="5">
    <source>
        <dbReference type="ARBA" id="ARBA00022842"/>
    </source>
</evidence>
<comment type="similarity">
    <text evidence="6">Belongs to the PINc/VapC protein family.</text>
</comment>
<dbReference type="RefSeq" id="WP_130854503.1">
    <property type="nucleotide sequence ID" value="NZ_JBHLWO010000001.1"/>
</dbReference>
<organism evidence="8 9">
    <name type="scientific">Olivibacter oleidegradans</name>
    <dbReference type="NCBI Taxonomy" id="760123"/>
    <lineage>
        <taxon>Bacteria</taxon>
        <taxon>Pseudomonadati</taxon>
        <taxon>Bacteroidota</taxon>
        <taxon>Sphingobacteriia</taxon>
        <taxon>Sphingobacteriales</taxon>
        <taxon>Sphingobacteriaceae</taxon>
        <taxon>Olivibacter</taxon>
    </lineage>
</organism>
<dbReference type="PANTHER" id="PTHR42740:SF1">
    <property type="entry name" value="RIBONUCLEASE VAPC3"/>
    <property type="match status" value="1"/>
</dbReference>
<dbReference type="PANTHER" id="PTHR42740">
    <property type="entry name" value="RIBONUCLEASE VAPC3"/>
    <property type="match status" value="1"/>
</dbReference>
<dbReference type="InterPro" id="IPR051749">
    <property type="entry name" value="PINc/VapC_TA_RNase"/>
</dbReference>
<comment type="function">
    <text evidence="6">Toxic component of a toxin-antitoxin (TA) system. An RNase.</text>
</comment>
<evidence type="ECO:0000256" key="6">
    <source>
        <dbReference type="HAMAP-Rule" id="MF_00265"/>
    </source>
</evidence>
<evidence type="ECO:0000256" key="1">
    <source>
        <dbReference type="ARBA" id="ARBA00022649"/>
    </source>
</evidence>
<keyword evidence="5 6" id="KW-0460">Magnesium</keyword>
<keyword evidence="3 6" id="KW-0479">Metal-binding</keyword>
<protein>
    <recommendedName>
        <fullName evidence="6">Ribonuclease VapC</fullName>
        <shortName evidence="6">RNase VapC</shortName>
        <ecNumber evidence="6">3.1.-.-</ecNumber>
    </recommendedName>
    <alternativeName>
        <fullName evidence="6">Toxin VapC</fullName>
    </alternativeName>
</protein>
<dbReference type="Gene3D" id="3.40.50.1010">
    <property type="entry name" value="5'-nuclease"/>
    <property type="match status" value="1"/>
</dbReference>
<dbReference type="SUPFAM" id="SSF88723">
    <property type="entry name" value="PIN domain-like"/>
    <property type="match status" value="1"/>
</dbReference>
<keyword evidence="9" id="KW-1185">Reference proteome</keyword>
<evidence type="ECO:0000313" key="9">
    <source>
        <dbReference type="Proteomes" id="UP001589774"/>
    </source>
</evidence>
<reference evidence="8 9" key="1">
    <citation type="submission" date="2024-09" db="EMBL/GenBank/DDBJ databases">
        <authorList>
            <person name="Sun Q."/>
            <person name="Mori K."/>
        </authorList>
    </citation>
    <scope>NUCLEOTIDE SEQUENCE [LARGE SCALE GENOMIC DNA]</scope>
    <source>
        <strain evidence="8 9">CCM 7765</strain>
    </source>
</reference>
<evidence type="ECO:0000256" key="2">
    <source>
        <dbReference type="ARBA" id="ARBA00022722"/>
    </source>
</evidence>
<keyword evidence="6" id="KW-0800">Toxin</keyword>
<dbReference type="InterPro" id="IPR022907">
    <property type="entry name" value="VapC_family"/>
</dbReference>
<evidence type="ECO:0000256" key="3">
    <source>
        <dbReference type="ARBA" id="ARBA00022723"/>
    </source>
</evidence>
<accession>A0ABV6HFG5</accession>
<feature type="binding site" evidence="6">
    <location>
        <position position="100"/>
    </location>
    <ligand>
        <name>Mg(2+)</name>
        <dbReference type="ChEBI" id="CHEBI:18420"/>
    </ligand>
</feature>
<dbReference type="EMBL" id="JBHLWO010000001">
    <property type="protein sequence ID" value="MFC0317631.1"/>
    <property type="molecule type" value="Genomic_DNA"/>
</dbReference>
<sequence length="137" mass="15885">MRSSLLFDTSVWVDFLNKNDTPQALLLQEYIETDREVLLTPTIVQEILQGIREDSTYTEIKEALSYFTLLELPPRRAAIGAADLFRSLRKKGVTIRKSNDCLIAYYAVSFSVPLVHTDRDFDHISKYSKLKIWKQKN</sequence>
<comment type="caution">
    <text evidence="8">The sequence shown here is derived from an EMBL/GenBank/DDBJ whole genome shotgun (WGS) entry which is preliminary data.</text>
</comment>
<feature type="binding site" evidence="6">
    <location>
        <position position="8"/>
    </location>
    <ligand>
        <name>Mg(2+)</name>
        <dbReference type="ChEBI" id="CHEBI:18420"/>
    </ligand>
</feature>
<keyword evidence="2 6" id="KW-0540">Nuclease</keyword>
<dbReference type="InterPro" id="IPR029060">
    <property type="entry name" value="PIN-like_dom_sf"/>
</dbReference>
<evidence type="ECO:0000313" key="8">
    <source>
        <dbReference type="EMBL" id="MFC0317631.1"/>
    </source>
</evidence>
<dbReference type="HAMAP" id="MF_00265">
    <property type="entry name" value="VapC_Nob1"/>
    <property type="match status" value="1"/>
</dbReference>
<keyword evidence="1 6" id="KW-1277">Toxin-antitoxin system</keyword>
<name>A0ABV6HFG5_9SPHI</name>
<proteinExistence type="inferred from homology"/>
<gene>
    <name evidence="6" type="primary">vapC</name>
    <name evidence="8" type="ORF">ACFFI0_04900</name>
</gene>